<evidence type="ECO:0000313" key="3">
    <source>
        <dbReference type="Proteomes" id="UP001500668"/>
    </source>
</evidence>
<gene>
    <name evidence="2" type="ORF">GCM10010394_32060</name>
</gene>
<evidence type="ECO:0000256" key="1">
    <source>
        <dbReference type="SAM" id="MobiDB-lite"/>
    </source>
</evidence>
<dbReference type="Proteomes" id="UP001500668">
    <property type="component" value="Unassembled WGS sequence"/>
</dbReference>
<evidence type="ECO:0000313" key="2">
    <source>
        <dbReference type="EMBL" id="GAA0600165.1"/>
    </source>
</evidence>
<sequence length="87" mass="9212">MATDHQGLTTVPEATASSAGGPQRAEGDTDARQWEYTTYAPAGETCPGCGRPIKSLEICHRALLGRRAPVPTVAYWHADCALGEEGQ</sequence>
<keyword evidence="3" id="KW-1185">Reference proteome</keyword>
<proteinExistence type="predicted"/>
<organism evidence="2 3">
    <name type="scientific">Streptomyces crystallinus</name>
    <dbReference type="NCBI Taxonomy" id="68191"/>
    <lineage>
        <taxon>Bacteria</taxon>
        <taxon>Bacillati</taxon>
        <taxon>Actinomycetota</taxon>
        <taxon>Actinomycetes</taxon>
        <taxon>Kitasatosporales</taxon>
        <taxon>Streptomycetaceae</taxon>
        <taxon>Streptomyces</taxon>
    </lineage>
</organism>
<reference evidence="2 3" key="1">
    <citation type="journal article" date="2019" name="Int. J. Syst. Evol. Microbiol.">
        <title>The Global Catalogue of Microorganisms (GCM) 10K type strain sequencing project: providing services to taxonomists for standard genome sequencing and annotation.</title>
        <authorList>
            <consortium name="The Broad Institute Genomics Platform"/>
            <consortium name="The Broad Institute Genome Sequencing Center for Infectious Disease"/>
            <person name="Wu L."/>
            <person name="Ma J."/>
        </authorList>
    </citation>
    <scope>NUCLEOTIDE SEQUENCE [LARGE SCALE GENOMIC DNA]</scope>
    <source>
        <strain evidence="2 3">JCM 5067</strain>
    </source>
</reference>
<comment type="caution">
    <text evidence="2">The sequence shown here is derived from an EMBL/GenBank/DDBJ whole genome shotgun (WGS) entry which is preliminary data.</text>
</comment>
<name>A0ABN1FY24_9ACTN</name>
<accession>A0ABN1FY24</accession>
<protein>
    <recommendedName>
        <fullName evidence="4">PARP-type domain-containing protein</fullName>
    </recommendedName>
</protein>
<feature type="region of interest" description="Disordered" evidence="1">
    <location>
        <begin position="1"/>
        <end position="30"/>
    </location>
</feature>
<evidence type="ECO:0008006" key="4">
    <source>
        <dbReference type="Google" id="ProtNLM"/>
    </source>
</evidence>
<dbReference type="EMBL" id="BAAACA010000015">
    <property type="protein sequence ID" value="GAA0600165.1"/>
    <property type="molecule type" value="Genomic_DNA"/>
</dbReference>